<organism evidence="1 2">
    <name type="scientific">Violaceomyces palustris</name>
    <dbReference type="NCBI Taxonomy" id="1673888"/>
    <lineage>
        <taxon>Eukaryota</taxon>
        <taxon>Fungi</taxon>
        <taxon>Dikarya</taxon>
        <taxon>Basidiomycota</taxon>
        <taxon>Ustilaginomycotina</taxon>
        <taxon>Ustilaginomycetes</taxon>
        <taxon>Violaceomycetales</taxon>
        <taxon>Violaceomycetaceae</taxon>
        <taxon>Violaceomyces</taxon>
    </lineage>
</organism>
<evidence type="ECO:0000313" key="2">
    <source>
        <dbReference type="Proteomes" id="UP000245626"/>
    </source>
</evidence>
<evidence type="ECO:0000313" key="1">
    <source>
        <dbReference type="EMBL" id="PWN50442.1"/>
    </source>
</evidence>
<dbReference type="EMBL" id="KZ819931">
    <property type="protein sequence ID" value="PWN50442.1"/>
    <property type="molecule type" value="Genomic_DNA"/>
</dbReference>
<keyword evidence="2" id="KW-1185">Reference proteome</keyword>
<accession>A0ACD0NXE6</accession>
<sequence length="159" mass="18551">MLNASLAVWCPFDVWIAFCLVDAFVGLMCSTAFDEILRCLFLFLFLVLLLNRFLPALYFLPLLRANKTWAIGQTVDKWDLLEDPFRTTCSEVKHEILDFPKFGNREGSRQMSLFPFQDSKLPLRSFSLVCLSPVELRTGVERGKGFSLLRSFRWLWWKV</sequence>
<gene>
    <name evidence="1" type="ORF">IE53DRAFT_95265</name>
</gene>
<protein>
    <submittedName>
        <fullName evidence="1">Uncharacterized protein</fullName>
    </submittedName>
</protein>
<dbReference type="Proteomes" id="UP000245626">
    <property type="component" value="Unassembled WGS sequence"/>
</dbReference>
<name>A0ACD0NXE6_9BASI</name>
<proteinExistence type="predicted"/>
<reference evidence="1 2" key="1">
    <citation type="journal article" date="2018" name="Mol. Biol. Evol.">
        <title>Broad Genomic Sampling Reveals a Smut Pathogenic Ancestry of the Fungal Clade Ustilaginomycotina.</title>
        <authorList>
            <person name="Kijpornyongpan T."/>
            <person name="Mondo S.J."/>
            <person name="Barry K."/>
            <person name="Sandor L."/>
            <person name="Lee J."/>
            <person name="Lipzen A."/>
            <person name="Pangilinan J."/>
            <person name="LaButti K."/>
            <person name="Hainaut M."/>
            <person name="Henrissat B."/>
            <person name="Grigoriev I.V."/>
            <person name="Spatafora J.W."/>
            <person name="Aime M.C."/>
        </authorList>
    </citation>
    <scope>NUCLEOTIDE SEQUENCE [LARGE SCALE GENOMIC DNA]</scope>
    <source>
        <strain evidence="1 2">SA 807</strain>
    </source>
</reference>